<evidence type="ECO:0000256" key="1">
    <source>
        <dbReference type="SAM" id="Phobius"/>
    </source>
</evidence>
<sequence length="88" mass="9955">MPYWDHGYWDGGWVGGLLMLLSMVLLWGGVITVVVILVRRFAGHGGSRGEGGEGRDGYGSALRILDERYARGEIDEEEYERRRTRLRG</sequence>
<dbReference type="RefSeq" id="WP_313886726.1">
    <property type="nucleotide sequence ID" value="NZ_JAAOYM010000001.1"/>
</dbReference>
<evidence type="ECO:0000313" key="4">
    <source>
        <dbReference type="Proteomes" id="UP000545493"/>
    </source>
</evidence>
<keyword evidence="1" id="KW-0472">Membrane</keyword>
<feature type="transmembrane region" description="Helical" evidence="1">
    <location>
        <begin position="12"/>
        <end position="38"/>
    </location>
</feature>
<name>A0A7X5ZR06_9PSEU</name>
<accession>A0A7X5ZR06</accession>
<comment type="caution">
    <text evidence="3">The sequence shown here is derived from an EMBL/GenBank/DDBJ whole genome shotgun (WGS) entry which is preliminary data.</text>
</comment>
<dbReference type="Pfam" id="PF09851">
    <property type="entry name" value="SHOCT"/>
    <property type="match status" value="1"/>
</dbReference>
<reference evidence="3 4" key="1">
    <citation type="submission" date="2020-03" db="EMBL/GenBank/DDBJ databases">
        <title>Sequencing the genomes of 1000 actinobacteria strains.</title>
        <authorList>
            <person name="Klenk H.-P."/>
        </authorList>
    </citation>
    <scope>NUCLEOTIDE SEQUENCE [LARGE SCALE GENOMIC DNA]</scope>
    <source>
        <strain evidence="3 4">DSM 45685</strain>
    </source>
</reference>
<evidence type="ECO:0000259" key="2">
    <source>
        <dbReference type="Pfam" id="PF09851"/>
    </source>
</evidence>
<organism evidence="3 4">
    <name type="scientific">Saccharomonospora amisosensis</name>
    <dbReference type="NCBI Taxonomy" id="1128677"/>
    <lineage>
        <taxon>Bacteria</taxon>
        <taxon>Bacillati</taxon>
        <taxon>Actinomycetota</taxon>
        <taxon>Actinomycetes</taxon>
        <taxon>Pseudonocardiales</taxon>
        <taxon>Pseudonocardiaceae</taxon>
        <taxon>Saccharomonospora</taxon>
    </lineage>
</organism>
<keyword evidence="4" id="KW-1185">Reference proteome</keyword>
<dbReference type="Proteomes" id="UP000545493">
    <property type="component" value="Unassembled WGS sequence"/>
</dbReference>
<keyword evidence="1" id="KW-0812">Transmembrane</keyword>
<evidence type="ECO:0000313" key="3">
    <source>
        <dbReference type="EMBL" id="NIJ11830.1"/>
    </source>
</evidence>
<dbReference type="InterPro" id="IPR018649">
    <property type="entry name" value="SHOCT"/>
</dbReference>
<dbReference type="EMBL" id="JAAOYM010000001">
    <property type="protein sequence ID" value="NIJ11830.1"/>
    <property type="molecule type" value="Genomic_DNA"/>
</dbReference>
<keyword evidence="1" id="KW-1133">Transmembrane helix</keyword>
<protein>
    <submittedName>
        <fullName evidence="3">Putative membrane protein</fullName>
    </submittedName>
</protein>
<proteinExistence type="predicted"/>
<feature type="domain" description="SHOCT" evidence="2">
    <location>
        <begin position="61"/>
        <end position="86"/>
    </location>
</feature>
<dbReference type="AlphaFoldDB" id="A0A7X5ZR06"/>
<gene>
    <name evidence="3" type="ORF">FHU38_002174</name>
</gene>